<gene>
    <name evidence="1" type="ORF">GE300_22460</name>
</gene>
<dbReference type="AlphaFoldDB" id="A0A6L5Z6V7"/>
<name>A0A6L5Z6V7_9RHOB</name>
<proteinExistence type="predicted"/>
<reference evidence="1 2" key="1">
    <citation type="submission" date="2019-10" db="EMBL/GenBank/DDBJ databases">
        <title>Cognatihalovulum marinum gen. nov. sp. nov., a new member of the family Rhodobacteraceae isolated from deep seawater of the Northwest Indian Ocean.</title>
        <authorList>
            <person name="Ruan C."/>
            <person name="Wang J."/>
            <person name="Zheng X."/>
            <person name="Song L."/>
            <person name="Zhu Y."/>
            <person name="Huang Y."/>
            <person name="Lu Z."/>
            <person name="Du W."/>
            <person name="Huang L."/>
            <person name="Dai X."/>
        </authorList>
    </citation>
    <scope>NUCLEOTIDE SEQUENCE [LARGE SCALE GENOMIC DNA]</scope>
    <source>
        <strain evidence="1 2">2CG4</strain>
    </source>
</reference>
<organism evidence="1 2">
    <name type="scientific">Halovulum marinum</name>
    <dbReference type="NCBI Taxonomy" id="2662447"/>
    <lineage>
        <taxon>Bacteria</taxon>
        <taxon>Pseudomonadati</taxon>
        <taxon>Pseudomonadota</taxon>
        <taxon>Alphaproteobacteria</taxon>
        <taxon>Rhodobacterales</taxon>
        <taxon>Paracoccaceae</taxon>
        <taxon>Halovulum</taxon>
    </lineage>
</organism>
<dbReference type="Proteomes" id="UP000474957">
    <property type="component" value="Unassembled WGS sequence"/>
</dbReference>
<accession>A0A6L5Z6V7</accession>
<protein>
    <submittedName>
        <fullName evidence="1">Uncharacterized protein</fullName>
    </submittedName>
</protein>
<sequence>MSNKAAKSVAVTGGGLVMLAFVGGLYVTTRDDPEALSRIMARAMGASVPEDERAGPTQLKPLFSAIPQVYDDWQRTDYLGLDNARGELARQAAMLGLTPETGDSVRDAAAAVFTNGSQRFVIYIERGRAARIGGAETVRIADLPFRGEIGAGNLLNLQAASNDGLRVLLVGRASPGTVAPFLEDPAFASLGLH</sequence>
<evidence type="ECO:0000313" key="2">
    <source>
        <dbReference type="Proteomes" id="UP000474957"/>
    </source>
</evidence>
<evidence type="ECO:0000313" key="1">
    <source>
        <dbReference type="EMBL" id="MSU92296.1"/>
    </source>
</evidence>
<comment type="caution">
    <text evidence="1">The sequence shown here is derived from an EMBL/GenBank/DDBJ whole genome shotgun (WGS) entry which is preliminary data.</text>
</comment>
<dbReference type="EMBL" id="WIND01000074">
    <property type="protein sequence ID" value="MSU92296.1"/>
    <property type="molecule type" value="Genomic_DNA"/>
</dbReference>
<keyword evidence="2" id="KW-1185">Reference proteome</keyword>